<dbReference type="Proteomes" id="UP000539953">
    <property type="component" value="Unassembled WGS sequence"/>
</dbReference>
<keyword evidence="3" id="KW-0238">DNA-binding</keyword>
<dbReference type="SMART" id="SM00490">
    <property type="entry name" value="HELICc"/>
    <property type="match status" value="1"/>
</dbReference>
<evidence type="ECO:0000256" key="3">
    <source>
        <dbReference type="ARBA" id="ARBA00023125"/>
    </source>
</evidence>
<dbReference type="InterPro" id="IPR014001">
    <property type="entry name" value="Helicase_ATP-bd"/>
</dbReference>
<dbReference type="InterPro" id="IPR001650">
    <property type="entry name" value="Helicase_C-like"/>
</dbReference>
<accession>A0A7W8FX59</accession>
<dbReference type="PANTHER" id="PTHR30580:SF1">
    <property type="entry name" value="COMF OPERON PROTEIN 1"/>
    <property type="match status" value="1"/>
</dbReference>
<dbReference type="GO" id="GO:0016787">
    <property type="term" value="F:hydrolase activity"/>
    <property type="evidence" value="ECO:0007669"/>
    <property type="project" value="InterPro"/>
</dbReference>
<dbReference type="PROSITE" id="PS51194">
    <property type="entry name" value="HELICASE_CTER"/>
    <property type="match status" value="1"/>
</dbReference>
<feature type="domain" description="Helicase ATP-binding" evidence="4">
    <location>
        <begin position="70"/>
        <end position="219"/>
    </location>
</feature>
<comment type="caution">
    <text evidence="6">The sequence shown here is derived from an EMBL/GenBank/DDBJ whole genome shotgun (WGS) entry which is preliminary data.</text>
</comment>
<name>A0A7W8FX59_9FIRM</name>
<evidence type="ECO:0000313" key="6">
    <source>
        <dbReference type="EMBL" id="MBB5183355.1"/>
    </source>
</evidence>
<dbReference type="PANTHER" id="PTHR30580">
    <property type="entry name" value="PRIMOSOMAL PROTEIN N"/>
    <property type="match status" value="1"/>
</dbReference>
<sequence length="375" mass="42498">MKCLRCQNEDPRLFAQDHGVWYCRRCIGFSRLDVGMPVQPANLSRRKLPVRPVMNYSLTEHQAQASAQALSHLKAGYDVFMYAATGAGKTECTLESICYYLKAGKKVCFAISRRQVVLEIRARMQSFFPDLNVIAVCQGYTDVTDGDLIVCTTHQLYRYPYAFDLLILDEVDAFPYAGNALLESIAAQSCIGQILYLSATPDETFRKAMKAGKMKEVCLFERPHHHPIPVPQIKQMPAWMQVLFILSFCHHHTEPILVFVPTKADCIWMAGLLRCPYIHSGTENKDEQMEAFRDHQFSRLVCTTLLERGITVANVQVLVYQGQHAVFTSASLIQIFGRVGRSFDAPQGEAICLCRYADDSVKDCVRQLQQMNDYV</sequence>
<dbReference type="SUPFAM" id="SSF52540">
    <property type="entry name" value="P-loop containing nucleoside triphosphate hydrolases"/>
    <property type="match status" value="1"/>
</dbReference>
<dbReference type="GO" id="GO:0006270">
    <property type="term" value="P:DNA replication initiation"/>
    <property type="evidence" value="ECO:0007669"/>
    <property type="project" value="TreeGrafter"/>
</dbReference>
<proteinExistence type="predicted"/>
<dbReference type="EMBL" id="JACHHK010000005">
    <property type="protein sequence ID" value="MBB5183355.1"/>
    <property type="molecule type" value="Genomic_DNA"/>
</dbReference>
<reference evidence="6 7" key="1">
    <citation type="submission" date="2020-08" db="EMBL/GenBank/DDBJ databases">
        <title>Genomic Encyclopedia of Type Strains, Phase IV (KMG-IV): sequencing the most valuable type-strain genomes for metagenomic binning, comparative biology and taxonomic classification.</title>
        <authorList>
            <person name="Goeker M."/>
        </authorList>
    </citation>
    <scope>NUCLEOTIDE SEQUENCE [LARGE SCALE GENOMIC DNA]</scope>
    <source>
        <strain evidence="6 7">DSM 25799</strain>
    </source>
</reference>
<gene>
    <name evidence="6" type="ORF">HNQ47_001377</name>
</gene>
<dbReference type="RefSeq" id="WP_183328651.1">
    <property type="nucleotide sequence ID" value="NZ_JACHHK010000005.1"/>
</dbReference>
<dbReference type="GO" id="GO:0043138">
    <property type="term" value="F:3'-5' DNA helicase activity"/>
    <property type="evidence" value="ECO:0007669"/>
    <property type="project" value="TreeGrafter"/>
</dbReference>
<keyword evidence="1" id="KW-0547">Nucleotide-binding</keyword>
<keyword evidence="7" id="KW-1185">Reference proteome</keyword>
<evidence type="ECO:0000259" key="5">
    <source>
        <dbReference type="PROSITE" id="PS51194"/>
    </source>
</evidence>
<dbReference type="SMART" id="SM00487">
    <property type="entry name" value="DEXDc"/>
    <property type="match status" value="1"/>
</dbReference>
<dbReference type="GO" id="GO:0003677">
    <property type="term" value="F:DNA binding"/>
    <property type="evidence" value="ECO:0007669"/>
    <property type="project" value="UniProtKB-KW"/>
</dbReference>
<dbReference type="Gene3D" id="3.40.50.300">
    <property type="entry name" value="P-loop containing nucleotide triphosphate hydrolases"/>
    <property type="match status" value="2"/>
</dbReference>
<dbReference type="Pfam" id="PF00271">
    <property type="entry name" value="Helicase_C"/>
    <property type="match status" value="1"/>
</dbReference>
<evidence type="ECO:0000256" key="1">
    <source>
        <dbReference type="ARBA" id="ARBA00022741"/>
    </source>
</evidence>
<evidence type="ECO:0000259" key="4">
    <source>
        <dbReference type="PROSITE" id="PS51192"/>
    </source>
</evidence>
<dbReference type="InterPro" id="IPR027417">
    <property type="entry name" value="P-loop_NTPase"/>
</dbReference>
<protein>
    <submittedName>
        <fullName evidence="6">Competence protein ComFA</fullName>
    </submittedName>
</protein>
<feature type="domain" description="Helicase C-terminal" evidence="5">
    <location>
        <begin position="241"/>
        <end position="375"/>
    </location>
</feature>
<dbReference type="AlphaFoldDB" id="A0A7W8FX59"/>
<keyword evidence="2" id="KW-0067">ATP-binding</keyword>
<evidence type="ECO:0000256" key="2">
    <source>
        <dbReference type="ARBA" id="ARBA00022840"/>
    </source>
</evidence>
<evidence type="ECO:0000313" key="7">
    <source>
        <dbReference type="Proteomes" id="UP000539953"/>
    </source>
</evidence>
<dbReference type="GO" id="GO:0006302">
    <property type="term" value="P:double-strand break repair"/>
    <property type="evidence" value="ECO:0007669"/>
    <property type="project" value="TreeGrafter"/>
</dbReference>
<dbReference type="Pfam" id="PF04851">
    <property type="entry name" value="ResIII"/>
    <property type="match status" value="1"/>
</dbReference>
<dbReference type="GO" id="GO:0005524">
    <property type="term" value="F:ATP binding"/>
    <property type="evidence" value="ECO:0007669"/>
    <property type="project" value="UniProtKB-KW"/>
</dbReference>
<dbReference type="GO" id="GO:0006310">
    <property type="term" value="P:DNA recombination"/>
    <property type="evidence" value="ECO:0007669"/>
    <property type="project" value="TreeGrafter"/>
</dbReference>
<dbReference type="InterPro" id="IPR006935">
    <property type="entry name" value="Helicase/UvrB_N"/>
</dbReference>
<organism evidence="6 7">
    <name type="scientific">Catenisphaera adipataccumulans</name>
    <dbReference type="NCBI Taxonomy" id="700500"/>
    <lineage>
        <taxon>Bacteria</taxon>
        <taxon>Bacillati</taxon>
        <taxon>Bacillota</taxon>
        <taxon>Erysipelotrichia</taxon>
        <taxon>Erysipelotrichales</taxon>
        <taxon>Erysipelotrichaceae</taxon>
        <taxon>Catenisphaera</taxon>
    </lineage>
</organism>
<dbReference type="PROSITE" id="PS51192">
    <property type="entry name" value="HELICASE_ATP_BIND_1"/>
    <property type="match status" value="1"/>
</dbReference>